<comment type="subcellular location">
    <subcellularLocation>
        <location evidence="1">Cell membrane</location>
        <topology evidence="1">Multi-pass membrane protein</topology>
    </subcellularLocation>
</comment>
<keyword evidence="6 8" id="KW-1133">Transmembrane helix</keyword>
<protein>
    <submittedName>
        <fullName evidence="11">ArnT family glycosyltransferase</fullName>
        <ecNumber evidence="11">2.4.-.-</ecNumber>
    </submittedName>
</protein>
<name>A0ABD6APB8_9EURY</name>
<dbReference type="InterPro" id="IPR038731">
    <property type="entry name" value="RgtA/B/C-like"/>
</dbReference>
<dbReference type="InterPro" id="IPR057168">
    <property type="entry name" value="DUF7846"/>
</dbReference>
<feature type="transmembrane region" description="Helical" evidence="8">
    <location>
        <begin position="344"/>
        <end position="363"/>
    </location>
</feature>
<dbReference type="PANTHER" id="PTHR33908">
    <property type="entry name" value="MANNOSYLTRANSFERASE YKCB-RELATED"/>
    <property type="match status" value="1"/>
</dbReference>
<evidence type="ECO:0000256" key="7">
    <source>
        <dbReference type="ARBA" id="ARBA00023136"/>
    </source>
</evidence>
<evidence type="ECO:0000259" key="10">
    <source>
        <dbReference type="Pfam" id="PF25230"/>
    </source>
</evidence>
<dbReference type="AlphaFoldDB" id="A0ABD6APB8"/>
<evidence type="ECO:0000256" key="1">
    <source>
        <dbReference type="ARBA" id="ARBA00004651"/>
    </source>
</evidence>
<evidence type="ECO:0000256" key="6">
    <source>
        <dbReference type="ARBA" id="ARBA00022989"/>
    </source>
</evidence>
<keyword evidence="3 11" id="KW-0328">Glycosyltransferase</keyword>
<feature type="transmembrane region" description="Helical" evidence="8">
    <location>
        <begin position="272"/>
        <end position="290"/>
    </location>
</feature>
<organism evidence="11 12">
    <name type="scientific">Halorubrum rutilum</name>
    <dbReference type="NCBI Taxonomy" id="1364933"/>
    <lineage>
        <taxon>Archaea</taxon>
        <taxon>Methanobacteriati</taxon>
        <taxon>Methanobacteriota</taxon>
        <taxon>Stenosarchaea group</taxon>
        <taxon>Halobacteria</taxon>
        <taxon>Halobacteriales</taxon>
        <taxon>Haloferacaceae</taxon>
        <taxon>Halorubrum</taxon>
    </lineage>
</organism>
<feature type="transmembrane region" description="Helical" evidence="8">
    <location>
        <begin position="398"/>
        <end position="417"/>
    </location>
</feature>
<dbReference type="EMBL" id="JBHTBL010000012">
    <property type="protein sequence ID" value="MFC7325820.1"/>
    <property type="molecule type" value="Genomic_DNA"/>
</dbReference>
<feature type="transmembrane region" description="Helical" evidence="8">
    <location>
        <begin position="145"/>
        <end position="161"/>
    </location>
</feature>
<feature type="domain" description="DUF7846" evidence="10">
    <location>
        <begin position="539"/>
        <end position="722"/>
    </location>
</feature>
<evidence type="ECO:0000256" key="8">
    <source>
        <dbReference type="SAM" id="Phobius"/>
    </source>
</evidence>
<keyword evidence="12" id="KW-1185">Reference proteome</keyword>
<dbReference type="InterPro" id="IPR050297">
    <property type="entry name" value="LipidA_mod_glycosyltrf_83"/>
</dbReference>
<evidence type="ECO:0000256" key="4">
    <source>
        <dbReference type="ARBA" id="ARBA00022679"/>
    </source>
</evidence>
<feature type="transmembrane region" description="Helical" evidence="8">
    <location>
        <begin position="192"/>
        <end position="208"/>
    </location>
</feature>
<accession>A0ABD6APB8</accession>
<evidence type="ECO:0000313" key="12">
    <source>
        <dbReference type="Proteomes" id="UP001596545"/>
    </source>
</evidence>
<keyword evidence="5 8" id="KW-0812">Transmembrane</keyword>
<keyword evidence="4 11" id="KW-0808">Transferase</keyword>
<feature type="transmembrane region" description="Helical" evidence="8">
    <location>
        <begin position="27"/>
        <end position="50"/>
    </location>
</feature>
<dbReference type="RefSeq" id="WP_256409889.1">
    <property type="nucleotide sequence ID" value="NZ_JANHDN010000008.1"/>
</dbReference>
<feature type="domain" description="Glycosyltransferase RgtA/B/C/D-like" evidence="9">
    <location>
        <begin position="103"/>
        <end position="228"/>
    </location>
</feature>
<evidence type="ECO:0000256" key="2">
    <source>
        <dbReference type="ARBA" id="ARBA00022475"/>
    </source>
</evidence>
<feature type="transmembrane region" description="Helical" evidence="8">
    <location>
        <begin position="121"/>
        <end position="138"/>
    </location>
</feature>
<dbReference type="EC" id="2.4.-.-" evidence="11"/>
<keyword evidence="2" id="KW-1003">Cell membrane</keyword>
<dbReference type="GO" id="GO:0016757">
    <property type="term" value="F:glycosyltransferase activity"/>
    <property type="evidence" value="ECO:0007669"/>
    <property type="project" value="UniProtKB-KW"/>
</dbReference>
<dbReference type="Pfam" id="PF25230">
    <property type="entry name" value="DUF7846"/>
    <property type="match status" value="1"/>
</dbReference>
<evidence type="ECO:0000256" key="5">
    <source>
        <dbReference type="ARBA" id="ARBA00022692"/>
    </source>
</evidence>
<keyword evidence="7 8" id="KW-0472">Membrane</keyword>
<comment type="caution">
    <text evidence="11">The sequence shown here is derived from an EMBL/GenBank/DDBJ whole genome shotgun (WGS) entry which is preliminary data.</text>
</comment>
<sequence length="790" mass="83021">MAVLPPFARPRRLATRLRERLARADRATLAAALVSVAAGVLTFAIAATVFSHHSANHDEGVYLTQAALLLGGQLEFHAGPLADAVHPWFFIEDGGRLYPKYNPVPAAMFAVSMGLFGEPRVTLAAVAAGNAALVYLLGSLTFGRRAGLAAAVLFAASPMAIATSSAFLPYAPTTFFNLVFAVAYLRSVRDRSLAAAGVAGVAIGIAFFSRPYTAVLFAAPFIGHALWRVGSAVRRFGAETERSAPRALAALGRRALPVGGSRGLPDPIRRHGLTALFGTLFVGVTLAYNARMTGSPLVFPYQVFAPMDGPGFGERRILGHSVDYTLGLALESNRYALQEVATRWFAAGPLGTLAALAGGGVALRRWLARGDPRRAEPAADGGDGTVDASGSPAFRRTAALLLVGVAVSVVVGNLYFWGTHNALADLSDPTDGLASLFGPFYHFDLLVPLSAFGGLGVAAVARALPVVRDRLTASAAGARIGSPRVARVALALAVASAVVVAGVAAADAAAEPIERNAEIDAKHEAAYAPFDETTFEDGLVFVPTPYGEWQNHPFQYLRNGPGLDGEVVYALDRDPEENFAVLDAYPDRTLYRYGYHGVWTADPDARVTPKLESLDRRSGERIDAEATVGVPDRVARARVRVDPRRGAAGGPERASYTVSDPGASLAVDWAVTPAGVRLPGAATAGGDANASAPVPFDPDGDVVAVTVTLVDPAGATYTYRQEVTVRVTGGDGADAGGERVDGERVEAVWPPERSTCRLVTECGNEGTYLPDEPDTHPEWVVFETDADTSD</sequence>
<evidence type="ECO:0000313" key="11">
    <source>
        <dbReference type="EMBL" id="MFC7325820.1"/>
    </source>
</evidence>
<dbReference type="PANTHER" id="PTHR33908:SF11">
    <property type="entry name" value="MEMBRANE PROTEIN"/>
    <property type="match status" value="1"/>
</dbReference>
<gene>
    <name evidence="11" type="ORF">ACFQMF_14700</name>
</gene>
<reference evidence="11 12" key="1">
    <citation type="journal article" date="2019" name="Int. J. Syst. Evol. Microbiol.">
        <title>The Global Catalogue of Microorganisms (GCM) 10K type strain sequencing project: providing services to taxonomists for standard genome sequencing and annotation.</title>
        <authorList>
            <consortium name="The Broad Institute Genomics Platform"/>
            <consortium name="The Broad Institute Genome Sequencing Center for Infectious Disease"/>
            <person name="Wu L."/>
            <person name="Ma J."/>
        </authorList>
    </citation>
    <scope>NUCLEOTIDE SEQUENCE [LARGE SCALE GENOMIC DNA]</scope>
    <source>
        <strain evidence="11 12">CGMCC 1.12554</strain>
    </source>
</reference>
<proteinExistence type="predicted"/>
<dbReference type="GO" id="GO:0008610">
    <property type="term" value="P:lipid biosynthetic process"/>
    <property type="evidence" value="ECO:0007669"/>
    <property type="project" value="UniProtKB-ARBA"/>
</dbReference>
<feature type="transmembrane region" description="Helical" evidence="8">
    <location>
        <begin position="445"/>
        <end position="464"/>
    </location>
</feature>
<dbReference type="Pfam" id="PF13231">
    <property type="entry name" value="PMT_2"/>
    <property type="match status" value="1"/>
</dbReference>
<dbReference type="GO" id="GO:0005886">
    <property type="term" value="C:plasma membrane"/>
    <property type="evidence" value="ECO:0007669"/>
    <property type="project" value="UniProtKB-SubCell"/>
</dbReference>
<feature type="transmembrane region" description="Helical" evidence="8">
    <location>
        <begin position="485"/>
        <end position="506"/>
    </location>
</feature>
<evidence type="ECO:0000259" key="9">
    <source>
        <dbReference type="Pfam" id="PF13231"/>
    </source>
</evidence>
<dbReference type="Proteomes" id="UP001596545">
    <property type="component" value="Unassembled WGS sequence"/>
</dbReference>
<evidence type="ECO:0000256" key="3">
    <source>
        <dbReference type="ARBA" id="ARBA00022676"/>
    </source>
</evidence>